<dbReference type="GeneID" id="54300040"/>
<dbReference type="CDD" id="cd02440">
    <property type="entry name" value="AdoMet_MTases"/>
    <property type="match status" value="1"/>
</dbReference>
<dbReference type="Proteomes" id="UP000799438">
    <property type="component" value="Unassembled WGS sequence"/>
</dbReference>
<proteinExistence type="predicted"/>
<dbReference type="RefSeq" id="XP_033393053.1">
    <property type="nucleotide sequence ID" value="XM_033542543.1"/>
</dbReference>
<organism evidence="5 6">
    <name type="scientific">Aplosporella prunicola CBS 121167</name>
    <dbReference type="NCBI Taxonomy" id="1176127"/>
    <lineage>
        <taxon>Eukaryota</taxon>
        <taxon>Fungi</taxon>
        <taxon>Dikarya</taxon>
        <taxon>Ascomycota</taxon>
        <taxon>Pezizomycotina</taxon>
        <taxon>Dothideomycetes</taxon>
        <taxon>Dothideomycetes incertae sedis</taxon>
        <taxon>Botryosphaeriales</taxon>
        <taxon>Aplosporellaceae</taxon>
        <taxon>Aplosporella</taxon>
    </lineage>
</organism>
<evidence type="ECO:0000313" key="5">
    <source>
        <dbReference type="EMBL" id="KAF2137335.1"/>
    </source>
</evidence>
<dbReference type="EMBL" id="ML995504">
    <property type="protein sequence ID" value="KAF2137335.1"/>
    <property type="molecule type" value="Genomic_DNA"/>
</dbReference>
<feature type="domain" description="Release factor glutamine methyltransferase N-terminal" evidence="4">
    <location>
        <begin position="38"/>
        <end position="68"/>
    </location>
</feature>
<dbReference type="PANTHER" id="PTHR18895">
    <property type="entry name" value="HEMK METHYLTRANSFERASE"/>
    <property type="match status" value="1"/>
</dbReference>
<keyword evidence="1" id="KW-0489">Methyltransferase</keyword>
<keyword evidence="2" id="KW-0808">Transferase</keyword>
<evidence type="ECO:0000256" key="2">
    <source>
        <dbReference type="ARBA" id="ARBA00022679"/>
    </source>
</evidence>
<dbReference type="PROSITE" id="PS00092">
    <property type="entry name" value="N6_MTASE"/>
    <property type="match status" value="1"/>
</dbReference>
<accession>A0A6A6B245</accession>
<dbReference type="InterPro" id="IPR002052">
    <property type="entry name" value="DNA_methylase_N6_adenine_CS"/>
</dbReference>
<dbReference type="OrthoDB" id="269872at2759"/>
<dbReference type="InterPro" id="IPR029063">
    <property type="entry name" value="SAM-dependent_MTases_sf"/>
</dbReference>
<dbReference type="InterPro" id="IPR040758">
    <property type="entry name" value="PrmC_N"/>
</dbReference>
<evidence type="ECO:0000256" key="1">
    <source>
        <dbReference type="ARBA" id="ARBA00022603"/>
    </source>
</evidence>
<protein>
    <recommendedName>
        <fullName evidence="4">Release factor glutamine methyltransferase N-terminal domain-containing protein</fullName>
    </recommendedName>
</protein>
<dbReference type="InterPro" id="IPR050320">
    <property type="entry name" value="N5-glutamine_MTase"/>
</dbReference>
<dbReference type="Gene3D" id="3.40.50.150">
    <property type="entry name" value="Vaccinia Virus protein VP39"/>
    <property type="match status" value="1"/>
</dbReference>
<dbReference type="NCBIfam" id="TIGR00536">
    <property type="entry name" value="hemK_fam"/>
    <property type="match status" value="1"/>
</dbReference>
<dbReference type="GO" id="GO:0008276">
    <property type="term" value="F:protein methyltransferase activity"/>
    <property type="evidence" value="ECO:0007669"/>
    <property type="project" value="InterPro"/>
</dbReference>
<keyword evidence="6" id="KW-1185">Reference proteome</keyword>
<name>A0A6A6B245_9PEZI</name>
<evidence type="ECO:0000256" key="3">
    <source>
        <dbReference type="ARBA" id="ARBA00022691"/>
    </source>
</evidence>
<evidence type="ECO:0000313" key="6">
    <source>
        <dbReference type="Proteomes" id="UP000799438"/>
    </source>
</evidence>
<reference evidence="5" key="1">
    <citation type="journal article" date="2020" name="Stud. Mycol.">
        <title>101 Dothideomycetes genomes: a test case for predicting lifestyles and emergence of pathogens.</title>
        <authorList>
            <person name="Haridas S."/>
            <person name="Albert R."/>
            <person name="Binder M."/>
            <person name="Bloem J."/>
            <person name="Labutti K."/>
            <person name="Salamov A."/>
            <person name="Andreopoulos B."/>
            <person name="Baker S."/>
            <person name="Barry K."/>
            <person name="Bills G."/>
            <person name="Bluhm B."/>
            <person name="Cannon C."/>
            <person name="Castanera R."/>
            <person name="Culley D."/>
            <person name="Daum C."/>
            <person name="Ezra D."/>
            <person name="Gonzalez J."/>
            <person name="Henrissat B."/>
            <person name="Kuo A."/>
            <person name="Liang C."/>
            <person name="Lipzen A."/>
            <person name="Lutzoni F."/>
            <person name="Magnuson J."/>
            <person name="Mondo S."/>
            <person name="Nolan M."/>
            <person name="Ohm R."/>
            <person name="Pangilinan J."/>
            <person name="Park H.-J."/>
            <person name="Ramirez L."/>
            <person name="Alfaro M."/>
            <person name="Sun H."/>
            <person name="Tritt A."/>
            <person name="Yoshinaga Y."/>
            <person name="Zwiers L.-H."/>
            <person name="Turgeon B."/>
            <person name="Goodwin S."/>
            <person name="Spatafora J."/>
            <person name="Crous P."/>
            <person name="Grigoriev I."/>
        </authorList>
    </citation>
    <scope>NUCLEOTIDE SEQUENCE</scope>
    <source>
        <strain evidence="5">CBS 121167</strain>
    </source>
</reference>
<keyword evidence="3" id="KW-0949">S-adenosyl-L-methionine</keyword>
<dbReference type="GO" id="GO:0032259">
    <property type="term" value="P:methylation"/>
    <property type="evidence" value="ECO:0007669"/>
    <property type="project" value="UniProtKB-KW"/>
</dbReference>
<dbReference type="InterPro" id="IPR004556">
    <property type="entry name" value="HemK-like"/>
</dbReference>
<sequence>MPRLSPNHLLHAHRLHAHLPALLRACRDLPSAQNELRWLREHAGADSERLRALVRRRAKGVPLQYVLGSEFFGDLEIVCKPGVLIPRQDTAAAITHLASLLLQYSKRLPPNLRVLDLCTGTGCIPLLAEHLLHPAVPDPHFLGVDVSLRCLQLAQLNASRCRAQRTRFLRADVLASNDASNAGPIEPLLPLLHRAGTPTWDVLISNPPYISPRHFVRTTARSVRNWEPKLALVPRSATGSAGEDADTAVANDDAVADTFYPALLRAADGVGAKVALFEVADLEQGMRVAGMVKRGGGWDGVEVWRDEPGVGNMQGSGHEQGVWRVEGGGTEGEEAKEVEEEAEGARVRGRGEGRSVVCWRGEGGRWLGQG</sequence>
<dbReference type="GO" id="GO:0005739">
    <property type="term" value="C:mitochondrion"/>
    <property type="evidence" value="ECO:0007669"/>
    <property type="project" value="TreeGrafter"/>
</dbReference>
<dbReference type="Gene3D" id="1.10.8.10">
    <property type="entry name" value="DNA helicase RuvA subunit, C-terminal domain"/>
    <property type="match status" value="1"/>
</dbReference>
<dbReference type="PANTHER" id="PTHR18895:SF74">
    <property type="entry name" value="MTRF1L RELEASE FACTOR GLUTAMINE METHYLTRANSFERASE"/>
    <property type="match status" value="1"/>
</dbReference>
<dbReference type="AlphaFoldDB" id="A0A6A6B245"/>
<dbReference type="SUPFAM" id="SSF53335">
    <property type="entry name" value="S-adenosyl-L-methionine-dependent methyltransferases"/>
    <property type="match status" value="1"/>
</dbReference>
<dbReference type="GO" id="GO:0003676">
    <property type="term" value="F:nucleic acid binding"/>
    <property type="evidence" value="ECO:0007669"/>
    <property type="project" value="InterPro"/>
</dbReference>
<evidence type="ECO:0000259" key="4">
    <source>
        <dbReference type="Pfam" id="PF17827"/>
    </source>
</evidence>
<gene>
    <name evidence="5" type="ORF">K452DRAFT_302090</name>
</gene>
<dbReference type="Pfam" id="PF17827">
    <property type="entry name" value="PrmC_N"/>
    <property type="match status" value="1"/>
</dbReference>